<proteinExistence type="predicted"/>
<organism evidence="1 2">
    <name type="scientific">Muraenolepis orangiensis</name>
    <name type="common">Patagonian moray cod</name>
    <dbReference type="NCBI Taxonomy" id="630683"/>
    <lineage>
        <taxon>Eukaryota</taxon>
        <taxon>Metazoa</taxon>
        <taxon>Chordata</taxon>
        <taxon>Craniata</taxon>
        <taxon>Vertebrata</taxon>
        <taxon>Euteleostomi</taxon>
        <taxon>Actinopterygii</taxon>
        <taxon>Neopterygii</taxon>
        <taxon>Teleostei</taxon>
        <taxon>Neoteleostei</taxon>
        <taxon>Acanthomorphata</taxon>
        <taxon>Zeiogadaria</taxon>
        <taxon>Gadariae</taxon>
        <taxon>Gadiformes</taxon>
        <taxon>Muraenolepidoidei</taxon>
        <taxon>Muraenolepididae</taxon>
        <taxon>Muraenolepis</taxon>
    </lineage>
</organism>
<sequence length="305" mass="33946">MSTRRAPDGERCFILFPVWSCWNSAQILCSLENGSLASLDTDEEKQFVADLIDTPSHSPVWIRGHAPLEAEMLVLPLPAHPGVHDNTKNTKLVPGVSVFSFLWDMSETVAEEIRHTYFLRSLRSGGISPSCSTSFLQQETLFLHYVALTLQAVLRRHDNLPSDVKDLLVKTHAHYRKQGNAIQVTDHSCLSLPACLSLPVCLYLSVSSIRLSVCLSHPPEPRRCGFFLCPPGVLESFHWLVLEDPLYLLVALSARAALNSYLPQSMVLEPSPELRSNPGRVSDSNSRLVFKPAVRHSGSLRSLKK</sequence>
<name>A0A9Q0I4B6_9TELE</name>
<dbReference type="CDD" id="cd00037">
    <property type="entry name" value="CLECT"/>
    <property type="match status" value="1"/>
</dbReference>
<comment type="caution">
    <text evidence="1">The sequence shown here is derived from an EMBL/GenBank/DDBJ whole genome shotgun (WGS) entry which is preliminary data.</text>
</comment>
<evidence type="ECO:0000313" key="1">
    <source>
        <dbReference type="EMBL" id="KAJ3585429.1"/>
    </source>
</evidence>
<accession>A0A9Q0I4B6</accession>
<dbReference type="InterPro" id="IPR016187">
    <property type="entry name" value="CTDL_fold"/>
</dbReference>
<evidence type="ECO:0000313" key="2">
    <source>
        <dbReference type="Proteomes" id="UP001148018"/>
    </source>
</evidence>
<dbReference type="SUPFAM" id="SSF56436">
    <property type="entry name" value="C-type lectin-like"/>
    <property type="match status" value="1"/>
</dbReference>
<dbReference type="EMBL" id="JANIIK010000118">
    <property type="protein sequence ID" value="KAJ3585429.1"/>
    <property type="molecule type" value="Genomic_DNA"/>
</dbReference>
<gene>
    <name evidence="1" type="ORF">NHX12_014148</name>
</gene>
<protein>
    <submittedName>
        <fullName evidence="1">Uncharacterized protein</fullName>
    </submittedName>
</protein>
<keyword evidence="2" id="KW-1185">Reference proteome</keyword>
<feature type="non-terminal residue" evidence="1">
    <location>
        <position position="305"/>
    </location>
</feature>
<dbReference type="OrthoDB" id="418245at2759"/>
<dbReference type="InterPro" id="IPR016084">
    <property type="entry name" value="Haem_Oase-like_multi-hlx"/>
</dbReference>
<dbReference type="InterPro" id="IPR016186">
    <property type="entry name" value="C-type_lectin-like/link_sf"/>
</dbReference>
<dbReference type="Proteomes" id="UP001148018">
    <property type="component" value="Unassembled WGS sequence"/>
</dbReference>
<dbReference type="Gene3D" id="1.20.910.10">
    <property type="entry name" value="Heme oxygenase-like"/>
    <property type="match status" value="1"/>
</dbReference>
<dbReference type="Gene3D" id="3.10.100.10">
    <property type="entry name" value="Mannose-Binding Protein A, subunit A"/>
    <property type="match status" value="1"/>
</dbReference>
<reference evidence="1" key="1">
    <citation type="submission" date="2022-07" db="EMBL/GenBank/DDBJ databases">
        <title>Chromosome-level genome of Muraenolepis orangiensis.</title>
        <authorList>
            <person name="Kim J."/>
        </authorList>
    </citation>
    <scope>NUCLEOTIDE SEQUENCE</scope>
    <source>
        <strain evidence="1">KU_S4_2022</strain>
        <tissue evidence="1">Muscle</tissue>
    </source>
</reference>
<dbReference type="AlphaFoldDB" id="A0A9Q0I4B6"/>